<evidence type="ECO:0000313" key="2">
    <source>
        <dbReference type="EMBL" id="QSZ31417.1"/>
    </source>
</evidence>
<gene>
    <name evidence="2" type="ORF">DSL72_000982</name>
</gene>
<sequence length="157" mass="17446">MAKFRPGILYRTFKTILLHSLEAFVGKMDFNRIVHYKINGHSMASPSSTAAYLMNCSVWDQEAELRNAVAHSIGRGTGSVPRAFPTTSFEVTWILYTLLKSHFSNNVLGPYNLIIPSEFPKKELQVQDGIVGFVPLALADADDTTKAIETLNLLEIS</sequence>
<keyword evidence="3" id="KW-1185">Reference proteome</keyword>
<dbReference type="OrthoDB" id="2343925at2759"/>
<evidence type="ECO:0000256" key="1">
    <source>
        <dbReference type="ARBA" id="ARBA00006333"/>
    </source>
</evidence>
<dbReference type="EMBL" id="CP063406">
    <property type="protein sequence ID" value="QSZ31417.1"/>
    <property type="molecule type" value="Genomic_DNA"/>
</dbReference>
<dbReference type="PANTHER" id="PTHR31739">
    <property type="entry name" value="ENT-COPALYL DIPHOSPHATE SYNTHASE, CHLOROPLASTIC"/>
    <property type="match status" value="1"/>
</dbReference>
<proteinExistence type="inferred from homology"/>
<dbReference type="AlphaFoldDB" id="A0A8A3PAH0"/>
<dbReference type="Proteomes" id="UP000672032">
    <property type="component" value="Chromosome 2"/>
</dbReference>
<dbReference type="GO" id="GO:0016102">
    <property type="term" value="P:diterpenoid biosynthetic process"/>
    <property type="evidence" value="ECO:0007669"/>
    <property type="project" value="TreeGrafter"/>
</dbReference>
<name>A0A8A3PAH0_9HELO</name>
<organism evidence="2 3">
    <name type="scientific">Monilinia vaccinii-corymbosi</name>
    <dbReference type="NCBI Taxonomy" id="61207"/>
    <lineage>
        <taxon>Eukaryota</taxon>
        <taxon>Fungi</taxon>
        <taxon>Dikarya</taxon>
        <taxon>Ascomycota</taxon>
        <taxon>Pezizomycotina</taxon>
        <taxon>Leotiomycetes</taxon>
        <taxon>Helotiales</taxon>
        <taxon>Sclerotiniaceae</taxon>
        <taxon>Monilinia</taxon>
    </lineage>
</organism>
<accession>A0A8A3PAH0</accession>
<dbReference type="GO" id="GO:0010333">
    <property type="term" value="F:terpene synthase activity"/>
    <property type="evidence" value="ECO:0007669"/>
    <property type="project" value="InterPro"/>
</dbReference>
<dbReference type="PANTHER" id="PTHR31739:SF25">
    <property type="entry name" value="(E,E)-GERANYLLINALOOL SYNTHASE"/>
    <property type="match status" value="1"/>
</dbReference>
<comment type="similarity">
    <text evidence="1">Belongs to the terpene synthase family.</text>
</comment>
<dbReference type="InterPro" id="IPR050148">
    <property type="entry name" value="Terpene_synthase-like"/>
</dbReference>
<dbReference type="GO" id="GO:0000287">
    <property type="term" value="F:magnesium ion binding"/>
    <property type="evidence" value="ECO:0007669"/>
    <property type="project" value="TreeGrafter"/>
</dbReference>
<reference evidence="2" key="1">
    <citation type="submission" date="2020-10" db="EMBL/GenBank/DDBJ databases">
        <title>Genome Sequence of Monilinia vaccinii-corymbosi Sheds Light on Mummy Berry Disease Infection of Blueberry and Mating Type.</title>
        <authorList>
            <person name="Yow A.G."/>
            <person name="Zhang Y."/>
            <person name="Bansal K."/>
            <person name="Eacker S.M."/>
            <person name="Sullivan S."/>
            <person name="Liachko I."/>
            <person name="Cubeta M.A."/>
            <person name="Rollins J.A."/>
            <person name="Ashrafi H."/>
        </authorList>
    </citation>
    <scope>NUCLEOTIDE SEQUENCE</scope>
    <source>
        <strain evidence="2">RL-1</strain>
    </source>
</reference>
<dbReference type="Gene3D" id="1.50.10.160">
    <property type="match status" value="1"/>
</dbReference>
<protein>
    <submittedName>
        <fullName evidence="2">Uncharacterized protein</fullName>
    </submittedName>
</protein>
<evidence type="ECO:0000313" key="3">
    <source>
        <dbReference type="Proteomes" id="UP000672032"/>
    </source>
</evidence>